<evidence type="ECO:0000256" key="2">
    <source>
        <dbReference type="ARBA" id="ARBA00022771"/>
    </source>
</evidence>
<proteinExistence type="predicted"/>
<dbReference type="SUPFAM" id="SSF57850">
    <property type="entry name" value="RING/U-box"/>
    <property type="match status" value="1"/>
</dbReference>
<evidence type="ECO:0000256" key="3">
    <source>
        <dbReference type="ARBA" id="ARBA00022833"/>
    </source>
</evidence>
<dbReference type="GO" id="GO:0008270">
    <property type="term" value="F:zinc ion binding"/>
    <property type="evidence" value="ECO:0007669"/>
    <property type="project" value="UniProtKB-KW"/>
</dbReference>
<reference evidence="6" key="1">
    <citation type="submission" date="2020-11" db="EMBL/GenBank/DDBJ databases">
        <authorList>
            <person name="Tran Van P."/>
        </authorList>
    </citation>
    <scope>NUCLEOTIDE SEQUENCE</scope>
</reference>
<accession>A0A7R9L058</accession>
<evidence type="ECO:0000313" key="7">
    <source>
        <dbReference type="Proteomes" id="UP000759131"/>
    </source>
</evidence>
<keyword evidence="1" id="KW-0479">Metal-binding</keyword>
<dbReference type="AlphaFoldDB" id="A0A7R9L058"/>
<dbReference type="PROSITE" id="PS50089">
    <property type="entry name" value="ZF_RING_2"/>
    <property type="match status" value="1"/>
</dbReference>
<dbReference type="Pfam" id="PF13923">
    <property type="entry name" value="zf-C3HC4_2"/>
    <property type="match status" value="1"/>
</dbReference>
<dbReference type="GO" id="GO:0030286">
    <property type="term" value="C:dynein complex"/>
    <property type="evidence" value="ECO:0007669"/>
    <property type="project" value="InterPro"/>
</dbReference>
<dbReference type="InterPro" id="IPR001841">
    <property type="entry name" value="Znf_RING"/>
</dbReference>
<dbReference type="PROSITE" id="PS00518">
    <property type="entry name" value="ZF_RING_1"/>
    <property type="match status" value="1"/>
</dbReference>
<dbReference type="SMART" id="SM00184">
    <property type="entry name" value="RING"/>
    <property type="match status" value="1"/>
</dbReference>
<feature type="domain" description="RING-type" evidence="5">
    <location>
        <begin position="47"/>
        <end position="86"/>
    </location>
</feature>
<sequence length="253" mass="29427">MCVTFRKRLETTRLYTKSLNSIDTNWETMGIDVERVATKVLDEGLLCGICSDILEDPLMIDVCEHSFCRHCICRWYKTSKTCPTDRKSFTEDKLVKIPRFMNNHLNELKLKCVHYKNGCKVVATLETIDNHQKDCTFDPTERRVAVRTESPLRDLSFLIRSGYRYRFHHKLLMTSMTGEVKKNAIRLVKEALYCCGRVDFTAIAVFIKTYLEPKNARFWHCIVGTDFDCFVTASYCYLSVQFDGISIMAFKTL</sequence>
<dbReference type="SUPFAM" id="SSF54648">
    <property type="entry name" value="DLC"/>
    <property type="match status" value="1"/>
</dbReference>
<protein>
    <recommendedName>
        <fullName evidence="5">RING-type domain-containing protein</fullName>
    </recommendedName>
</protein>
<evidence type="ECO:0000313" key="6">
    <source>
        <dbReference type="EMBL" id="CAD7631518.1"/>
    </source>
</evidence>
<dbReference type="EMBL" id="OC864175">
    <property type="protein sequence ID" value="CAD7631518.1"/>
    <property type="molecule type" value="Genomic_DNA"/>
</dbReference>
<dbReference type="Gene3D" id="3.30.40.10">
    <property type="entry name" value="Zinc/RING finger domain, C3HC4 (zinc finger)"/>
    <property type="match status" value="2"/>
</dbReference>
<dbReference type="CDD" id="cd21450">
    <property type="entry name" value="DLC-like_DYNLL1-like"/>
    <property type="match status" value="1"/>
</dbReference>
<organism evidence="6">
    <name type="scientific">Medioppia subpectinata</name>
    <dbReference type="NCBI Taxonomy" id="1979941"/>
    <lineage>
        <taxon>Eukaryota</taxon>
        <taxon>Metazoa</taxon>
        <taxon>Ecdysozoa</taxon>
        <taxon>Arthropoda</taxon>
        <taxon>Chelicerata</taxon>
        <taxon>Arachnida</taxon>
        <taxon>Acari</taxon>
        <taxon>Acariformes</taxon>
        <taxon>Sarcoptiformes</taxon>
        <taxon>Oribatida</taxon>
        <taxon>Brachypylina</taxon>
        <taxon>Oppioidea</taxon>
        <taxon>Oppiidae</taxon>
        <taxon>Medioppia</taxon>
    </lineage>
</organism>
<dbReference type="InterPro" id="IPR001372">
    <property type="entry name" value="Dynein_light_chain_typ-1/2"/>
</dbReference>
<gene>
    <name evidence="6" type="ORF">OSB1V03_LOCUS11927</name>
</gene>
<dbReference type="InterPro" id="IPR037177">
    <property type="entry name" value="DLC_sf"/>
</dbReference>
<dbReference type="Gene3D" id="3.30.740.10">
    <property type="entry name" value="Protein Inhibitor Of Neuronal Nitric Oxide Synthase"/>
    <property type="match status" value="1"/>
</dbReference>
<evidence type="ECO:0000256" key="1">
    <source>
        <dbReference type="ARBA" id="ARBA00022723"/>
    </source>
</evidence>
<dbReference type="PANTHER" id="PTHR10131:SF94">
    <property type="entry name" value="TNF RECEPTOR-ASSOCIATED FACTOR 4"/>
    <property type="match status" value="1"/>
</dbReference>
<dbReference type="SMART" id="SM01375">
    <property type="entry name" value="Dynein_light"/>
    <property type="match status" value="1"/>
</dbReference>
<dbReference type="Pfam" id="PF01221">
    <property type="entry name" value="Dynein_light"/>
    <property type="match status" value="1"/>
</dbReference>
<dbReference type="OrthoDB" id="6511708at2759"/>
<keyword evidence="3" id="KW-0862">Zinc</keyword>
<keyword evidence="2 4" id="KW-0863">Zinc-finger</keyword>
<dbReference type="PANTHER" id="PTHR10131">
    <property type="entry name" value="TNF RECEPTOR ASSOCIATED FACTOR"/>
    <property type="match status" value="1"/>
</dbReference>
<dbReference type="Proteomes" id="UP000759131">
    <property type="component" value="Unassembled WGS sequence"/>
</dbReference>
<dbReference type="GO" id="GO:0007017">
    <property type="term" value="P:microtubule-based process"/>
    <property type="evidence" value="ECO:0007669"/>
    <property type="project" value="InterPro"/>
</dbReference>
<evidence type="ECO:0000256" key="4">
    <source>
        <dbReference type="PROSITE-ProRule" id="PRU00175"/>
    </source>
</evidence>
<evidence type="ECO:0000259" key="5">
    <source>
        <dbReference type="PROSITE" id="PS50089"/>
    </source>
</evidence>
<name>A0A7R9L058_9ACAR</name>
<keyword evidence="7" id="KW-1185">Reference proteome</keyword>
<dbReference type="EMBL" id="CAJPIZ010009600">
    <property type="protein sequence ID" value="CAG2111948.1"/>
    <property type="molecule type" value="Genomic_DNA"/>
</dbReference>
<dbReference type="InterPro" id="IPR017907">
    <property type="entry name" value="Znf_RING_CS"/>
</dbReference>
<dbReference type="InterPro" id="IPR013083">
    <property type="entry name" value="Znf_RING/FYVE/PHD"/>
</dbReference>
<dbReference type="SUPFAM" id="SSF49599">
    <property type="entry name" value="TRAF domain-like"/>
    <property type="match status" value="1"/>
</dbReference>